<dbReference type="PANTHER" id="PTHR38926:SF72">
    <property type="entry name" value="IM:7136021-RELATED"/>
    <property type="match status" value="1"/>
</dbReference>
<organism evidence="2 3">
    <name type="scientific">Gymnopilus dilepis</name>
    <dbReference type="NCBI Taxonomy" id="231916"/>
    <lineage>
        <taxon>Eukaryota</taxon>
        <taxon>Fungi</taxon>
        <taxon>Dikarya</taxon>
        <taxon>Basidiomycota</taxon>
        <taxon>Agaricomycotina</taxon>
        <taxon>Agaricomycetes</taxon>
        <taxon>Agaricomycetidae</taxon>
        <taxon>Agaricales</taxon>
        <taxon>Agaricineae</taxon>
        <taxon>Hymenogastraceae</taxon>
        <taxon>Gymnopilus</taxon>
    </lineage>
</organism>
<dbReference type="STRING" id="231916.A0A409YEP7"/>
<evidence type="ECO:0000313" key="3">
    <source>
        <dbReference type="Proteomes" id="UP000284706"/>
    </source>
</evidence>
<protein>
    <submittedName>
        <fullName evidence="2">Uncharacterized protein</fullName>
    </submittedName>
</protein>
<dbReference type="Proteomes" id="UP000284706">
    <property type="component" value="Unassembled WGS sequence"/>
</dbReference>
<dbReference type="Gene3D" id="3.80.10.10">
    <property type="entry name" value="Ribonuclease Inhibitor"/>
    <property type="match status" value="1"/>
</dbReference>
<evidence type="ECO:0000256" key="1">
    <source>
        <dbReference type="SAM" id="Coils"/>
    </source>
</evidence>
<dbReference type="PANTHER" id="PTHR38926">
    <property type="entry name" value="F-BOX DOMAIN CONTAINING PROTEIN, EXPRESSED"/>
    <property type="match status" value="1"/>
</dbReference>
<evidence type="ECO:0000313" key="2">
    <source>
        <dbReference type="EMBL" id="PPR01455.1"/>
    </source>
</evidence>
<reference evidence="2 3" key="1">
    <citation type="journal article" date="2018" name="Evol. Lett.">
        <title>Horizontal gene cluster transfer increased hallucinogenic mushroom diversity.</title>
        <authorList>
            <person name="Reynolds H.T."/>
            <person name="Vijayakumar V."/>
            <person name="Gluck-Thaler E."/>
            <person name="Korotkin H.B."/>
            <person name="Matheny P.B."/>
            <person name="Slot J.C."/>
        </authorList>
    </citation>
    <scope>NUCLEOTIDE SEQUENCE [LARGE SCALE GENOMIC DNA]</scope>
    <source>
        <strain evidence="2 3">SRW20</strain>
    </source>
</reference>
<dbReference type="InterPro" id="IPR032675">
    <property type="entry name" value="LRR_dom_sf"/>
</dbReference>
<proteinExistence type="predicted"/>
<gene>
    <name evidence="2" type="ORF">CVT26_015088</name>
</gene>
<dbReference type="SUPFAM" id="SSF52047">
    <property type="entry name" value="RNI-like"/>
    <property type="match status" value="2"/>
</dbReference>
<keyword evidence="1" id="KW-0175">Coiled coil</keyword>
<dbReference type="OrthoDB" id="3357519at2759"/>
<dbReference type="AlphaFoldDB" id="A0A409YEP7"/>
<comment type="caution">
    <text evidence="2">The sequence shown here is derived from an EMBL/GenBank/DDBJ whole genome shotgun (WGS) entry which is preliminary data.</text>
</comment>
<feature type="coiled-coil region" evidence="1">
    <location>
        <begin position="591"/>
        <end position="625"/>
    </location>
</feature>
<accession>A0A409YEP7</accession>
<sequence>MQTDVSGNCPSCFVRLNAPEESTIGCISGPACGPSCEACTEVQAMESGISSAEKGLHALRCRLAERKRRQNEQHSPIISRLLGCPEIMSEIFERCRFYAPTELLSKWEPQKPLDNGNRRQSTCPLRLGAVCSHWRDAAWSTPRLWDTIRIRLTNDPITESDIWVIDEWLRRSGQLPLTITIGPQEGHSRTLAYKMPDIDELCEVVNRYSDRWQVLSLEIPGSLFSKFCGNFSGESILDTLFLRNIDPKVEPTRFRIQNATPEPRNVSIHGVSINLVDLNPDNLRCLDMVAFELNDLLQLLPYAPALKRCKLGDGMFFFEPPIMSRLSSTVIVTHPCLEELEVSLSYFPIRLLDAISLPALDRLTWHVSPTLPVVKILSMLRRSSCTLTELNLAECNMTDILFPLLEQIPSLQYLFISGGVEQTRYRDGTSGRKDKFFDLLAETSIRSAIGPGFLPNLQSLRLGKSDDTDWWTCLPAIFGPISDIDNTNRRPLRSLRIDWVPRDILAIVTQREILESFVPFLEAGFTIRFDGYMGDAVKEAIKRHNLMEPVNAIRDFCPPCLSSMNARRDEDKSEFHCETTGRSFCEGCADISCIERRIAAMEHGVSELQRRLKKQQNLQRSLINSRLLGCPEVIFTFLTNPPTGWTITSSSPHARAHCMITEGSMIGAVCSLWRQIGLSTAGLWNTIRIHVNGTGITTPRLELIDVWLRRSGQLPLSITIYEGRRGSPYYYGFSSNAMPDLNALCKMINQYSHRWQDLCLVLPGSLFSKFQGNSSSESILRTLVLNNTGKSGEVTQFSITNVRPAPKIFSIHSIEMARVDIDLNKIESLEIFGFGLRELLDILPQLGELKQCTLYDNSSGSGGPIYSPPDIITLPRIEELNVEVSRFPLRLLNAVTLPGLRRLRWTAFPMLPIHPILSMIERSSCTLTELVLVDCKATEIILPLLKGIPSLQHLGVVGGRADGRFDKHTKVDMFFHALSSTATSEADRSPFLPVLQSLRLTMSDDTDWWQLVPAIFGPLSDDENLHRRPLRSLIVDGMPDRIIAFATKRDRLELLVPFLEAGFTIRYIEKSVYVDFVEKAIKYHGLVKV</sequence>
<dbReference type="EMBL" id="NHYE01000939">
    <property type="protein sequence ID" value="PPR01455.1"/>
    <property type="molecule type" value="Genomic_DNA"/>
</dbReference>
<dbReference type="InParanoid" id="A0A409YEP7"/>
<keyword evidence="3" id="KW-1185">Reference proteome</keyword>
<name>A0A409YEP7_9AGAR</name>